<dbReference type="GeneID" id="5220170"/>
<gene>
    <name evidence="1" type="primary">12</name>
</gene>
<dbReference type="KEGG" id="vg:5220170"/>
<organism evidence="1 2">
    <name type="scientific">Synechococcus phage Syn5</name>
    <dbReference type="NCBI Taxonomy" id="2914003"/>
    <lineage>
        <taxon>Viruses</taxon>
        <taxon>Duplodnaviria</taxon>
        <taxon>Heunggongvirae</taxon>
        <taxon>Uroviricota</taxon>
        <taxon>Caudoviricetes</taxon>
        <taxon>Autographivirales</taxon>
        <taxon>Voetvirus</taxon>
        <taxon>Voetvirus syn5</taxon>
    </lineage>
</organism>
<evidence type="ECO:0000313" key="2">
    <source>
        <dbReference type="Proteomes" id="UP000000241"/>
    </source>
</evidence>
<dbReference type="Proteomes" id="UP000000241">
    <property type="component" value="Segment"/>
</dbReference>
<proteinExistence type="predicted"/>
<reference evidence="1 2" key="1">
    <citation type="journal article" date="2007" name="J. Mol. Biol.">
        <title>Genome sequence, structural proteins, and capsid organization of the cyanophage Syn5: a "horned" bacteriophage of marine synechococcus.</title>
        <authorList>
            <person name="Pope W.H."/>
            <person name="Weigele P.R."/>
            <person name="Chang J."/>
            <person name="Pedulla M.L."/>
            <person name="Ford M.E."/>
            <person name="Houtz J.M."/>
            <person name="Jiang W."/>
            <person name="Chiu W."/>
            <person name="Hatfull G.F."/>
            <person name="Hendrix R.W."/>
            <person name="King J."/>
        </authorList>
    </citation>
    <scope>NUCLEOTIDE SEQUENCE</scope>
</reference>
<sequence length="66" mass="6988">MTASQLTSTELCAALPSRALITAVDSLGEELLATGSDCFYFDTLSLAFDTIVAELTARGLWLGEES</sequence>
<dbReference type="EMBL" id="EF372997">
    <property type="protein sequence ID" value="ABP87919.1"/>
    <property type="molecule type" value="Genomic_DNA"/>
</dbReference>
<name>A4ZR93_9CAUD</name>
<protein>
    <submittedName>
        <fullName evidence="1">Gp12</fullName>
    </submittedName>
</protein>
<dbReference type="RefSeq" id="YP_001285421.1">
    <property type="nucleotide sequence ID" value="NC_009531.1"/>
</dbReference>
<evidence type="ECO:0000313" key="1">
    <source>
        <dbReference type="EMBL" id="ABP87919.1"/>
    </source>
</evidence>
<accession>A4ZR93</accession>
<keyword evidence="2" id="KW-1185">Reference proteome</keyword>